<keyword evidence="5" id="KW-0206">Cytoskeleton</keyword>
<dbReference type="GO" id="GO:0005856">
    <property type="term" value="C:cytoskeleton"/>
    <property type="evidence" value="ECO:0007669"/>
    <property type="project" value="UniProtKB-SubCell"/>
</dbReference>
<dbReference type="GO" id="GO:0005524">
    <property type="term" value="F:ATP binding"/>
    <property type="evidence" value="ECO:0007669"/>
    <property type="project" value="UniProtKB-KW"/>
</dbReference>
<evidence type="ECO:0000256" key="3">
    <source>
        <dbReference type="ARBA" id="ARBA00022741"/>
    </source>
</evidence>
<evidence type="ECO:0000313" key="8">
    <source>
        <dbReference type="Proteomes" id="UP001372338"/>
    </source>
</evidence>
<dbReference type="FunFam" id="3.30.420.40:FF:000148">
    <property type="entry name" value="Actin, alpha skeletal muscle"/>
    <property type="match status" value="1"/>
</dbReference>
<dbReference type="AlphaFoldDB" id="A0AAN9F6C1"/>
<evidence type="ECO:0000256" key="4">
    <source>
        <dbReference type="ARBA" id="ARBA00022840"/>
    </source>
</evidence>
<evidence type="ECO:0000256" key="5">
    <source>
        <dbReference type="ARBA" id="ARBA00023212"/>
    </source>
</evidence>
<proteinExistence type="inferred from homology"/>
<dbReference type="Pfam" id="PF00022">
    <property type="entry name" value="Actin"/>
    <property type="match status" value="2"/>
</dbReference>
<keyword evidence="3" id="KW-0547">Nucleotide-binding</keyword>
<accession>A0AAN9F6C1</accession>
<protein>
    <recommendedName>
        <fullName evidence="9">Actin</fullName>
    </recommendedName>
</protein>
<evidence type="ECO:0000256" key="1">
    <source>
        <dbReference type="ARBA" id="ARBA00004245"/>
    </source>
</evidence>
<dbReference type="SUPFAM" id="SSF53067">
    <property type="entry name" value="Actin-like ATPase domain"/>
    <property type="match status" value="2"/>
</dbReference>
<comment type="caution">
    <text evidence="7">The sequence shown here is derived from an EMBL/GenBank/DDBJ whole genome shotgun (WGS) entry which is preliminary data.</text>
</comment>
<dbReference type="Gene3D" id="3.90.640.10">
    <property type="entry name" value="Actin, Chain A, domain 4"/>
    <property type="match status" value="1"/>
</dbReference>
<dbReference type="Gene3D" id="3.30.420.40">
    <property type="match status" value="3"/>
</dbReference>
<evidence type="ECO:0000313" key="7">
    <source>
        <dbReference type="EMBL" id="KAK7268576.1"/>
    </source>
</evidence>
<dbReference type="Proteomes" id="UP001372338">
    <property type="component" value="Unassembled WGS sequence"/>
</dbReference>
<sequence>MAEGEDIRPLVFDNGTGIFKGGFAGEDNPSAVFPTVVGHPRRIGQKYVGDEALSKSGILTLKRPIERGIVRDWDDMEIIWHHAFYNELKVDPEKHPVLLTEPIFNLKANREKMTQIMFETFTAPAMYVAMAPILSLYATGRTTGVSVHPDIRYPVFGVDWDGLGNGINYREYNLHLYSYTIPVQEGIVHKHVVRHLDIAGSELTDHMMTLLCERGYYFESLGEREIVRDIKEKLAYAALDYEEELEIAERSSSMEKSYELPDGQVLFVGSERFRCPEILFDPSIIGMEACGIHEMTYNSIMKCSVFLRRDLYSNIFLTGGSTMLPGLADRMVKEITSLAPHGIGVKVVALPERKYPSWIGGSIMASLTTFKEVR</sequence>
<organism evidence="7 8">
    <name type="scientific">Crotalaria pallida</name>
    <name type="common">Smooth rattlebox</name>
    <name type="synonym">Crotalaria striata</name>
    <dbReference type="NCBI Taxonomy" id="3830"/>
    <lineage>
        <taxon>Eukaryota</taxon>
        <taxon>Viridiplantae</taxon>
        <taxon>Streptophyta</taxon>
        <taxon>Embryophyta</taxon>
        <taxon>Tracheophyta</taxon>
        <taxon>Spermatophyta</taxon>
        <taxon>Magnoliopsida</taxon>
        <taxon>eudicotyledons</taxon>
        <taxon>Gunneridae</taxon>
        <taxon>Pentapetalae</taxon>
        <taxon>rosids</taxon>
        <taxon>fabids</taxon>
        <taxon>Fabales</taxon>
        <taxon>Fabaceae</taxon>
        <taxon>Papilionoideae</taxon>
        <taxon>50 kb inversion clade</taxon>
        <taxon>genistoids sensu lato</taxon>
        <taxon>core genistoids</taxon>
        <taxon>Crotalarieae</taxon>
        <taxon>Crotalaria</taxon>
    </lineage>
</organism>
<comment type="similarity">
    <text evidence="6">Belongs to the actin family.</text>
</comment>
<dbReference type="FunFam" id="3.90.640.10:FF:000047">
    <property type="entry name" value="Actin, alpha skeletal muscle"/>
    <property type="match status" value="1"/>
</dbReference>
<dbReference type="PANTHER" id="PTHR11937">
    <property type="entry name" value="ACTIN"/>
    <property type="match status" value="1"/>
</dbReference>
<evidence type="ECO:0000256" key="2">
    <source>
        <dbReference type="ARBA" id="ARBA00022490"/>
    </source>
</evidence>
<gene>
    <name evidence="7" type="ORF">RIF29_21277</name>
</gene>
<evidence type="ECO:0000256" key="6">
    <source>
        <dbReference type="RuleBase" id="RU000487"/>
    </source>
</evidence>
<keyword evidence="8" id="KW-1185">Reference proteome</keyword>
<reference evidence="7 8" key="1">
    <citation type="submission" date="2024-01" db="EMBL/GenBank/DDBJ databases">
        <title>The genomes of 5 underutilized Papilionoideae crops provide insights into root nodulation and disease resistanc.</title>
        <authorList>
            <person name="Yuan L."/>
        </authorList>
    </citation>
    <scope>NUCLEOTIDE SEQUENCE [LARGE SCALE GENOMIC DNA]</scope>
    <source>
        <strain evidence="7">ZHUSHIDOU_FW_LH</strain>
        <tissue evidence="7">Leaf</tissue>
    </source>
</reference>
<evidence type="ECO:0008006" key="9">
    <source>
        <dbReference type="Google" id="ProtNLM"/>
    </source>
</evidence>
<dbReference type="InterPro" id="IPR043129">
    <property type="entry name" value="ATPase_NBD"/>
</dbReference>
<keyword evidence="2" id="KW-0963">Cytoplasm</keyword>
<dbReference type="EMBL" id="JAYWIO010000004">
    <property type="protein sequence ID" value="KAK7268576.1"/>
    <property type="molecule type" value="Genomic_DNA"/>
</dbReference>
<dbReference type="PRINTS" id="PR00190">
    <property type="entry name" value="ACTIN"/>
</dbReference>
<dbReference type="InterPro" id="IPR004000">
    <property type="entry name" value="Actin"/>
</dbReference>
<keyword evidence="4" id="KW-0067">ATP-binding</keyword>
<name>A0AAN9F6C1_CROPI</name>
<dbReference type="SMART" id="SM00268">
    <property type="entry name" value="ACTIN"/>
    <property type="match status" value="1"/>
</dbReference>
<comment type="subcellular location">
    <subcellularLocation>
        <location evidence="1">Cytoplasm</location>
        <location evidence="1">Cytoskeleton</location>
    </subcellularLocation>
</comment>